<comment type="function">
    <text evidence="2">Membrane-anchoring subunit of succinate dehydrogenase (SDH).</text>
</comment>
<feature type="transmembrane region" description="Helical" evidence="16">
    <location>
        <begin position="55"/>
        <end position="77"/>
    </location>
</feature>
<evidence type="ECO:0000256" key="5">
    <source>
        <dbReference type="ARBA" id="ARBA00011558"/>
    </source>
</evidence>
<keyword evidence="13 16" id="KW-1133">Transmembrane helix</keyword>
<comment type="pathway">
    <text evidence="4">Carbohydrate metabolism; tricarboxylic acid cycle.</text>
</comment>
<evidence type="ECO:0000256" key="8">
    <source>
        <dbReference type="ARBA" id="ARBA00022532"/>
    </source>
</evidence>
<protein>
    <recommendedName>
        <fullName evidence="6">Succinate dehydrogenase hydrophobic membrane anchor subunit</fullName>
    </recommendedName>
</protein>
<comment type="subcellular location">
    <subcellularLocation>
        <location evidence="3">Membrane</location>
        <topology evidence="3">Multi-pass membrane protein</topology>
    </subcellularLocation>
</comment>
<dbReference type="GO" id="GO:0006099">
    <property type="term" value="P:tricarboxylic acid cycle"/>
    <property type="evidence" value="ECO:0007669"/>
    <property type="project" value="UniProtKB-UniPathway"/>
</dbReference>
<keyword evidence="8" id="KW-0816">Tricarboxylic acid cycle</keyword>
<reference evidence="17 18" key="1">
    <citation type="submission" date="2016-10" db="EMBL/GenBank/DDBJ databases">
        <authorList>
            <person name="de Groot N.N."/>
        </authorList>
    </citation>
    <scope>NUCLEOTIDE SEQUENCE [LARGE SCALE GENOMIC DNA]</scope>
    <source>
        <strain evidence="17 18">DSM 24677</strain>
    </source>
</reference>
<evidence type="ECO:0000256" key="9">
    <source>
        <dbReference type="ARBA" id="ARBA00022617"/>
    </source>
</evidence>
<keyword evidence="11" id="KW-0479">Metal-binding</keyword>
<evidence type="ECO:0000256" key="13">
    <source>
        <dbReference type="ARBA" id="ARBA00022989"/>
    </source>
</evidence>
<organism evidence="17 18">
    <name type="scientific">Lentibacter algarum</name>
    <dbReference type="NCBI Taxonomy" id="576131"/>
    <lineage>
        <taxon>Bacteria</taxon>
        <taxon>Pseudomonadati</taxon>
        <taxon>Pseudomonadota</taxon>
        <taxon>Alphaproteobacteria</taxon>
        <taxon>Rhodobacterales</taxon>
        <taxon>Roseobacteraceae</taxon>
        <taxon>Lentibacter</taxon>
    </lineage>
</organism>
<keyword evidence="18" id="KW-1185">Reference proteome</keyword>
<dbReference type="GO" id="GO:0016020">
    <property type="term" value="C:membrane"/>
    <property type="evidence" value="ECO:0007669"/>
    <property type="project" value="UniProtKB-SubCell"/>
</dbReference>
<dbReference type="Proteomes" id="UP000199026">
    <property type="component" value="Unassembled WGS sequence"/>
</dbReference>
<keyword evidence="14" id="KW-0408">Iron</keyword>
<dbReference type="UniPathway" id="UPA00223"/>
<evidence type="ECO:0000313" key="17">
    <source>
        <dbReference type="EMBL" id="SDY18419.1"/>
    </source>
</evidence>
<comment type="subunit">
    <text evidence="5">Part of an enzyme complex containing four subunits: a flavoprotein, an iron-sulfur protein, plus two membrane-anchoring proteins, SdhC and SdhD.</text>
</comment>
<dbReference type="Pfam" id="PF01127">
    <property type="entry name" value="Sdh_cyt"/>
    <property type="match status" value="1"/>
</dbReference>
<name>A0A1H3HUN4_9RHOB</name>
<dbReference type="InterPro" id="IPR014312">
    <property type="entry name" value="Succ_DH_anchor"/>
</dbReference>
<keyword evidence="15 16" id="KW-0472">Membrane</keyword>
<dbReference type="GeneID" id="78123435"/>
<evidence type="ECO:0000256" key="3">
    <source>
        <dbReference type="ARBA" id="ARBA00004141"/>
    </source>
</evidence>
<dbReference type="EMBL" id="FNPR01000001">
    <property type="protein sequence ID" value="SDY18419.1"/>
    <property type="molecule type" value="Genomic_DNA"/>
</dbReference>
<keyword evidence="12" id="KW-0249">Electron transport</keyword>
<dbReference type="GO" id="GO:0046872">
    <property type="term" value="F:metal ion binding"/>
    <property type="evidence" value="ECO:0007669"/>
    <property type="project" value="UniProtKB-KW"/>
</dbReference>
<dbReference type="RefSeq" id="WP_089887763.1">
    <property type="nucleotide sequence ID" value="NZ_CALBNM010000019.1"/>
</dbReference>
<proteinExistence type="predicted"/>
<evidence type="ECO:0000313" key="18">
    <source>
        <dbReference type="Proteomes" id="UP000199026"/>
    </source>
</evidence>
<dbReference type="Gene3D" id="1.20.1300.10">
    <property type="entry name" value="Fumarate reductase/succinate dehydrogenase, transmembrane subunit"/>
    <property type="match status" value="1"/>
</dbReference>
<comment type="cofactor">
    <cofactor evidence="1">
        <name>heme</name>
        <dbReference type="ChEBI" id="CHEBI:30413"/>
    </cofactor>
</comment>
<evidence type="ECO:0000256" key="12">
    <source>
        <dbReference type="ARBA" id="ARBA00022982"/>
    </source>
</evidence>
<dbReference type="InterPro" id="IPR034804">
    <property type="entry name" value="SQR/QFR_C/D"/>
</dbReference>
<dbReference type="InterPro" id="IPR000701">
    <property type="entry name" value="SuccDH_FuR_B_TM-su"/>
</dbReference>
<evidence type="ECO:0000256" key="11">
    <source>
        <dbReference type="ARBA" id="ARBA00022723"/>
    </source>
</evidence>
<evidence type="ECO:0000256" key="14">
    <source>
        <dbReference type="ARBA" id="ARBA00023004"/>
    </source>
</evidence>
<gene>
    <name evidence="17" type="ORF">SAMN05444486_101634</name>
</gene>
<evidence type="ECO:0000256" key="7">
    <source>
        <dbReference type="ARBA" id="ARBA00022448"/>
    </source>
</evidence>
<keyword evidence="7" id="KW-0813">Transport</keyword>
<dbReference type="SUPFAM" id="SSF81343">
    <property type="entry name" value="Fumarate reductase respiratory complex transmembrane subunits"/>
    <property type="match status" value="1"/>
</dbReference>
<evidence type="ECO:0000256" key="1">
    <source>
        <dbReference type="ARBA" id="ARBA00001971"/>
    </source>
</evidence>
<evidence type="ECO:0000256" key="15">
    <source>
        <dbReference type="ARBA" id="ARBA00023136"/>
    </source>
</evidence>
<sequence length="123" mass="13208">MRYLTARKRAAGKGSAHHGAEHHWSMQVSAVGLALVVPAFIFIIGRALGSSHADVLATFQSPFVVIIVGLTLFIGLNHARKGAQIMIEDYTQGTTRKGLIIFVTALTYLMTATALYALAKLAL</sequence>
<dbReference type="GO" id="GO:0020037">
    <property type="term" value="F:heme binding"/>
    <property type="evidence" value="ECO:0007669"/>
    <property type="project" value="InterPro"/>
</dbReference>
<keyword evidence="10 16" id="KW-0812">Transmembrane</keyword>
<dbReference type="NCBIfam" id="TIGR02968">
    <property type="entry name" value="succ_dehyd_anc"/>
    <property type="match status" value="1"/>
</dbReference>
<keyword evidence="9" id="KW-0349">Heme</keyword>
<evidence type="ECO:0000256" key="6">
    <source>
        <dbReference type="ARBA" id="ARBA00019425"/>
    </source>
</evidence>
<evidence type="ECO:0000256" key="16">
    <source>
        <dbReference type="SAM" id="Phobius"/>
    </source>
</evidence>
<feature type="transmembrane region" description="Helical" evidence="16">
    <location>
        <begin position="98"/>
        <end position="119"/>
    </location>
</feature>
<feature type="transmembrane region" description="Helical" evidence="16">
    <location>
        <begin position="28"/>
        <end position="49"/>
    </location>
</feature>
<dbReference type="CDD" id="cd03495">
    <property type="entry name" value="SQR_TypeC_SdhD_like"/>
    <property type="match status" value="1"/>
</dbReference>
<evidence type="ECO:0000256" key="4">
    <source>
        <dbReference type="ARBA" id="ARBA00005163"/>
    </source>
</evidence>
<dbReference type="STRING" id="576131.SAMN05444486_101634"/>
<dbReference type="OrthoDB" id="9809280at2"/>
<evidence type="ECO:0000256" key="10">
    <source>
        <dbReference type="ARBA" id="ARBA00022692"/>
    </source>
</evidence>
<evidence type="ECO:0000256" key="2">
    <source>
        <dbReference type="ARBA" id="ARBA00004050"/>
    </source>
</evidence>
<accession>A0A1H3HUN4</accession>
<dbReference type="AlphaFoldDB" id="A0A1H3HUN4"/>